<feature type="region of interest" description="Disordered" evidence="1">
    <location>
        <begin position="67"/>
        <end position="92"/>
    </location>
</feature>
<sequence length="239" mass="26236">MAHDKVIEPPCINCQKKGVTCVESSTTRSTKCQFGNLGERNFSQANHKFPDTPRRLWRSIRNGGRFGFKAPVDEPPTSDATSGHSNSSGSRIRGVQQWTNTRIFWANTGAPIPPQGNPIGVSPEVPILVTRIDGILGKLKINLVVKDENDTYAQGSYELDGEELEITTPIQKRRIQTTSLSPVPVSTTIHEVLRSPQPPQPPIRSPTRPSTLVSTSTSIQLPMVSTSRDPMSPEPESIF</sequence>
<organism evidence="2 3">
    <name type="scientific">Austropuccinia psidii MF-1</name>
    <dbReference type="NCBI Taxonomy" id="1389203"/>
    <lineage>
        <taxon>Eukaryota</taxon>
        <taxon>Fungi</taxon>
        <taxon>Dikarya</taxon>
        <taxon>Basidiomycota</taxon>
        <taxon>Pucciniomycotina</taxon>
        <taxon>Pucciniomycetes</taxon>
        <taxon>Pucciniales</taxon>
        <taxon>Sphaerophragmiaceae</taxon>
        <taxon>Austropuccinia</taxon>
    </lineage>
</organism>
<evidence type="ECO:0000313" key="2">
    <source>
        <dbReference type="EMBL" id="MBW0513253.1"/>
    </source>
</evidence>
<evidence type="ECO:0000256" key="1">
    <source>
        <dbReference type="SAM" id="MobiDB-lite"/>
    </source>
</evidence>
<feature type="region of interest" description="Disordered" evidence="1">
    <location>
        <begin position="193"/>
        <end position="239"/>
    </location>
</feature>
<dbReference type="EMBL" id="AVOT02023313">
    <property type="protein sequence ID" value="MBW0513253.1"/>
    <property type="molecule type" value="Genomic_DNA"/>
</dbReference>
<dbReference type="Proteomes" id="UP000765509">
    <property type="component" value="Unassembled WGS sequence"/>
</dbReference>
<reference evidence="2" key="1">
    <citation type="submission" date="2021-03" db="EMBL/GenBank/DDBJ databases">
        <title>Draft genome sequence of rust myrtle Austropuccinia psidii MF-1, a brazilian biotype.</title>
        <authorList>
            <person name="Quecine M.C."/>
            <person name="Pachon D.M.R."/>
            <person name="Bonatelli M.L."/>
            <person name="Correr F.H."/>
            <person name="Franceschini L.M."/>
            <person name="Leite T.F."/>
            <person name="Margarido G.R.A."/>
            <person name="Almeida C.A."/>
            <person name="Ferrarezi J.A."/>
            <person name="Labate C.A."/>
        </authorList>
    </citation>
    <scope>NUCLEOTIDE SEQUENCE</scope>
    <source>
        <strain evidence="2">MF-1</strain>
    </source>
</reference>
<feature type="compositionally biased region" description="Polar residues" evidence="1">
    <location>
        <begin position="212"/>
        <end position="229"/>
    </location>
</feature>
<dbReference type="AlphaFoldDB" id="A0A9Q3E6I9"/>
<feature type="compositionally biased region" description="Polar residues" evidence="1">
    <location>
        <begin position="78"/>
        <end position="92"/>
    </location>
</feature>
<dbReference type="OrthoDB" id="2123952at2759"/>
<proteinExistence type="predicted"/>
<accession>A0A9Q3E6I9</accession>
<comment type="caution">
    <text evidence="2">The sequence shown here is derived from an EMBL/GenBank/DDBJ whole genome shotgun (WGS) entry which is preliminary data.</text>
</comment>
<keyword evidence="3" id="KW-1185">Reference proteome</keyword>
<gene>
    <name evidence="2" type="ORF">O181_052968</name>
</gene>
<evidence type="ECO:0000313" key="3">
    <source>
        <dbReference type="Proteomes" id="UP000765509"/>
    </source>
</evidence>
<protein>
    <submittedName>
        <fullName evidence="2">Uncharacterized protein</fullName>
    </submittedName>
</protein>
<name>A0A9Q3E6I9_9BASI</name>